<protein>
    <recommendedName>
        <fullName evidence="1">Reverse transcriptase Ty1/copia-type domain-containing protein</fullName>
    </recommendedName>
</protein>
<dbReference type="EMBL" id="SZYD01000009">
    <property type="protein sequence ID" value="KAD5317201.1"/>
    <property type="molecule type" value="Genomic_DNA"/>
</dbReference>
<dbReference type="PANTHER" id="PTHR11439:SF498">
    <property type="entry name" value="DNAK FAMILY PROTEIN"/>
    <property type="match status" value="1"/>
</dbReference>
<name>A0A5N6NR52_9ASTR</name>
<organism evidence="2 3">
    <name type="scientific">Mikania micrantha</name>
    <name type="common">bitter vine</name>
    <dbReference type="NCBI Taxonomy" id="192012"/>
    <lineage>
        <taxon>Eukaryota</taxon>
        <taxon>Viridiplantae</taxon>
        <taxon>Streptophyta</taxon>
        <taxon>Embryophyta</taxon>
        <taxon>Tracheophyta</taxon>
        <taxon>Spermatophyta</taxon>
        <taxon>Magnoliopsida</taxon>
        <taxon>eudicotyledons</taxon>
        <taxon>Gunneridae</taxon>
        <taxon>Pentapetalae</taxon>
        <taxon>asterids</taxon>
        <taxon>campanulids</taxon>
        <taxon>Asterales</taxon>
        <taxon>Asteraceae</taxon>
        <taxon>Asteroideae</taxon>
        <taxon>Heliantheae alliance</taxon>
        <taxon>Eupatorieae</taxon>
        <taxon>Mikania</taxon>
    </lineage>
</organism>
<dbReference type="PANTHER" id="PTHR11439">
    <property type="entry name" value="GAG-POL-RELATED RETROTRANSPOSON"/>
    <property type="match status" value="1"/>
</dbReference>
<evidence type="ECO:0000313" key="2">
    <source>
        <dbReference type="EMBL" id="KAD5317201.1"/>
    </source>
</evidence>
<proteinExistence type="predicted"/>
<dbReference type="OrthoDB" id="414945at2759"/>
<dbReference type="InterPro" id="IPR013103">
    <property type="entry name" value="RVT_2"/>
</dbReference>
<evidence type="ECO:0000313" key="3">
    <source>
        <dbReference type="Proteomes" id="UP000326396"/>
    </source>
</evidence>
<dbReference type="SUPFAM" id="SSF56672">
    <property type="entry name" value="DNA/RNA polymerases"/>
    <property type="match status" value="1"/>
</dbReference>
<keyword evidence="3" id="KW-1185">Reference proteome</keyword>
<dbReference type="Proteomes" id="UP000326396">
    <property type="component" value="Linkage Group LG17"/>
</dbReference>
<accession>A0A5N6NR52</accession>
<comment type="caution">
    <text evidence="2">The sequence shown here is derived from an EMBL/GenBank/DDBJ whole genome shotgun (WGS) entry which is preliminary data.</text>
</comment>
<dbReference type="CDD" id="cd09272">
    <property type="entry name" value="RNase_HI_RT_Ty1"/>
    <property type="match status" value="1"/>
</dbReference>
<feature type="domain" description="Reverse transcriptase Ty1/copia-type" evidence="1">
    <location>
        <begin position="57"/>
        <end position="262"/>
    </location>
</feature>
<dbReference type="Pfam" id="PF07727">
    <property type="entry name" value="RVT_2"/>
    <property type="match status" value="1"/>
</dbReference>
<dbReference type="AlphaFoldDB" id="A0A5N6NR52"/>
<evidence type="ECO:0000259" key="1">
    <source>
        <dbReference type="Pfam" id="PF07727"/>
    </source>
</evidence>
<dbReference type="InterPro" id="IPR043502">
    <property type="entry name" value="DNA/RNA_pol_sf"/>
</dbReference>
<sequence>MVHPLAHYISYEKFSSNHKAFLSTITSRDEPKTFCQASQDENWEEAMQKEIKALEQNQTWSLEDLPEGKKPIDSKWVYKIKYKPNGEIERYKARLVAKGFTQMEGIDYHETFAPVAKLVTMRILLTIAVKRDWHIHQLDVNNAFLHGDLHEEVYMKIPQGFSKGRENKVCRLRKSIYGLKQASRNWYHKFTETLLELGFTQSRANYSFFIYKHNGVFVTALIYVDDVIVMGDDLKTIQFVKAQLHERFSIKDLGTLNGHIGCKPSAFPMEQNLKLDAGLDEEKVDANTYRRPVGKMLYLQATRPDVTYAVNVLSQFVADPRANHMQAAVRVLRYLKLTLGQGILLSKNGAMDLVAYSDADWLGCQVTRRSRTTPPWRSSYILEVKETIYRVPIFCRSRISGIGSYTKHIANNPVFHERTKHVEMDCYFVRERVESKEVKPVYVHTRHQIADLFTKPLGAQPYRTYLSSWACKTYTLQLEGECWILLPEFIYS</sequence>
<gene>
    <name evidence="2" type="ORF">E3N88_17147</name>
</gene>
<reference evidence="2 3" key="1">
    <citation type="submission" date="2019-05" db="EMBL/GenBank/DDBJ databases">
        <title>Mikania micrantha, genome provides insights into the molecular mechanism of rapid growth.</title>
        <authorList>
            <person name="Liu B."/>
        </authorList>
    </citation>
    <scope>NUCLEOTIDE SEQUENCE [LARGE SCALE GENOMIC DNA]</scope>
    <source>
        <strain evidence="2">NLD-2019</strain>
        <tissue evidence="2">Leaf</tissue>
    </source>
</reference>